<proteinExistence type="predicted"/>
<dbReference type="Proteomes" id="UP000015453">
    <property type="component" value="Unassembled WGS sequence"/>
</dbReference>
<dbReference type="Pfam" id="PF07227">
    <property type="entry name" value="PHD_Oberon"/>
    <property type="match status" value="1"/>
</dbReference>
<dbReference type="PANTHER" id="PTHR46286:SF2">
    <property type="entry name" value="VIN3-LIKE PROTEIN 2"/>
    <property type="match status" value="1"/>
</dbReference>
<dbReference type="OrthoDB" id="600557at2759"/>
<dbReference type="EMBL" id="AUSU01007291">
    <property type="protein sequence ID" value="EPS60802.1"/>
    <property type="molecule type" value="Genomic_DNA"/>
</dbReference>
<reference evidence="7 8" key="1">
    <citation type="journal article" date="2013" name="BMC Genomics">
        <title>The miniature genome of a carnivorous plant Genlisea aurea contains a low number of genes and short non-coding sequences.</title>
        <authorList>
            <person name="Leushkin E.V."/>
            <person name="Sutormin R.A."/>
            <person name="Nabieva E.R."/>
            <person name="Penin A.A."/>
            <person name="Kondrashov A.S."/>
            <person name="Logacheva M.D."/>
        </authorList>
    </citation>
    <scope>NUCLEOTIDE SEQUENCE [LARGE SCALE GENOMIC DNA]</scope>
</reference>
<accession>S8DMG9</accession>
<evidence type="ECO:0000256" key="2">
    <source>
        <dbReference type="ARBA" id="ARBA00022723"/>
    </source>
</evidence>
<keyword evidence="4" id="KW-0862">Zinc</keyword>
<dbReference type="PANTHER" id="PTHR46286">
    <property type="entry name" value="VIN3-LIKE PROTEIN 2-RELATED"/>
    <property type="match status" value="1"/>
</dbReference>
<dbReference type="InterPro" id="IPR044514">
    <property type="entry name" value="VIN3-like"/>
</dbReference>
<gene>
    <name evidence="7" type="ORF">M569_13998</name>
</gene>
<dbReference type="GO" id="GO:0040029">
    <property type="term" value="P:epigenetic regulation of gene expression"/>
    <property type="evidence" value="ECO:0007669"/>
    <property type="project" value="InterPro"/>
</dbReference>
<keyword evidence="2" id="KW-0479">Metal-binding</keyword>
<evidence type="ECO:0000256" key="5">
    <source>
        <dbReference type="ARBA" id="ARBA00023242"/>
    </source>
</evidence>
<feature type="non-terminal residue" evidence="7">
    <location>
        <position position="274"/>
    </location>
</feature>
<evidence type="ECO:0000313" key="8">
    <source>
        <dbReference type="Proteomes" id="UP000015453"/>
    </source>
</evidence>
<comment type="subcellular location">
    <subcellularLocation>
        <location evidence="1">Nucleus</location>
    </subcellularLocation>
</comment>
<organism evidence="7 8">
    <name type="scientific">Genlisea aurea</name>
    <dbReference type="NCBI Taxonomy" id="192259"/>
    <lineage>
        <taxon>Eukaryota</taxon>
        <taxon>Viridiplantae</taxon>
        <taxon>Streptophyta</taxon>
        <taxon>Embryophyta</taxon>
        <taxon>Tracheophyta</taxon>
        <taxon>Spermatophyta</taxon>
        <taxon>Magnoliopsida</taxon>
        <taxon>eudicotyledons</taxon>
        <taxon>Gunneridae</taxon>
        <taxon>Pentapetalae</taxon>
        <taxon>asterids</taxon>
        <taxon>lamiids</taxon>
        <taxon>Lamiales</taxon>
        <taxon>Lentibulariaceae</taxon>
        <taxon>Genlisea</taxon>
    </lineage>
</organism>
<keyword evidence="8" id="KW-1185">Reference proteome</keyword>
<sequence>LVHDPSKCNKLSVEQKRELVYEMSKWPDDAIEMLSSWSRHDILQILCAELGKERRYTGIAKPKMIELLLRTVLEKKSQQPSNDPSITTDEASVFCKNSACRAKMRRDDAFCRRCSCCICMKYDDNKDPSLWLICNSEPPFDGISCGVSSHLECVLQRETGSSNERFRCSSCGKTNDLLSSWRKQMVVARETRRVDILCYRLSLARKILSGTKHYRNPYSILEEAVAKLEEELGPLTGSPVKTARGIVNRLSSGPHIRKLCASAVDSLDSLLSST</sequence>
<evidence type="ECO:0000256" key="4">
    <source>
        <dbReference type="ARBA" id="ARBA00022833"/>
    </source>
</evidence>
<evidence type="ECO:0000256" key="3">
    <source>
        <dbReference type="ARBA" id="ARBA00022771"/>
    </source>
</evidence>
<evidence type="ECO:0000259" key="6">
    <source>
        <dbReference type="Pfam" id="PF07227"/>
    </source>
</evidence>
<name>S8DMG9_9LAMI</name>
<protein>
    <recommendedName>
        <fullName evidence="6">Oberon-like PHD finger domain-containing protein</fullName>
    </recommendedName>
</protein>
<dbReference type="GO" id="GO:0008270">
    <property type="term" value="F:zinc ion binding"/>
    <property type="evidence" value="ECO:0007669"/>
    <property type="project" value="UniProtKB-KW"/>
</dbReference>
<feature type="domain" description="Oberon-like PHD finger" evidence="6">
    <location>
        <begin position="95"/>
        <end position="205"/>
    </location>
</feature>
<comment type="caution">
    <text evidence="7">The sequence shown here is derived from an EMBL/GenBank/DDBJ whole genome shotgun (WGS) entry which is preliminary data.</text>
</comment>
<feature type="non-terminal residue" evidence="7">
    <location>
        <position position="1"/>
    </location>
</feature>
<keyword evidence="5" id="KW-0539">Nucleus</keyword>
<dbReference type="GO" id="GO:0005634">
    <property type="term" value="C:nucleus"/>
    <property type="evidence" value="ECO:0007669"/>
    <property type="project" value="UniProtKB-SubCell"/>
</dbReference>
<dbReference type="InterPro" id="IPR032881">
    <property type="entry name" value="Oberon-like_PHD"/>
</dbReference>
<evidence type="ECO:0000256" key="1">
    <source>
        <dbReference type="ARBA" id="ARBA00004123"/>
    </source>
</evidence>
<dbReference type="GO" id="GO:0010048">
    <property type="term" value="P:vernalization response"/>
    <property type="evidence" value="ECO:0007669"/>
    <property type="project" value="InterPro"/>
</dbReference>
<keyword evidence="3" id="KW-0863">Zinc-finger</keyword>
<evidence type="ECO:0000313" key="7">
    <source>
        <dbReference type="EMBL" id="EPS60802.1"/>
    </source>
</evidence>
<dbReference type="AlphaFoldDB" id="S8DMG9"/>